<organism evidence="21 22">
    <name type="scientific">Zygosaccharomyces rouxii</name>
    <dbReference type="NCBI Taxonomy" id="4956"/>
    <lineage>
        <taxon>Eukaryota</taxon>
        <taxon>Fungi</taxon>
        <taxon>Dikarya</taxon>
        <taxon>Ascomycota</taxon>
        <taxon>Saccharomycotina</taxon>
        <taxon>Saccharomycetes</taxon>
        <taxon>Saccharomycetales</taxon>
        <taxon>Saccharomycetaceae</taxon>
        <taxon>Zygosaccharomyces</taxon>
    </lineage>
</organism>
<dbReference type="GO" id="GO:0005768">
    <property type="term" value="C:endosome"/>
    <property type="evidence" value="ECO:0007669"/>
    <property type="project" value="UniProtKB-SubCell"/>
</dbReference>
<dbReference type="GO" id="GO:0008270">
    <property type="term" value="F:zinc ion binding"/>
    <property type="evidence" value="ECO:0007669"/>
    <property type="project" value="UniProtKB-KW"/>
</dbReference>
<dbReference type="PANTHER" id="PTHR46661:SF4">
    <property type="entry name" value="RING-TYPE DOMAIN-CONTAINING PROTEIN"/>
    <property type="match status" value="1"/>
</dbReference>
<dbReference type="SUPFAM" id="SSF57903">
    <property type="entry name" value="FYVE/PHD zinc finger"/>
    <property type="match status" value="1"/>
</dbReference>
<dbReference type="GO" id="GO:0043161">
    <property type="term" value="P:proteasome-mediated ubiquitin-dependent protein catabolic process"/>
    <property type="evidence" value="ECO:0007669"/>
    <property type="project" value="TreeGrafter"/>
</dbReference>
<evidence type="ECO:0000256" key="13">
    <source>
        <dbReference type="ARBA" id="ARBA00022833"/>
    </source>
</evidence>
<name>A0A1Q3ACG9_ZYGRO</name>
<evidence type="ECO:0000256" key="2">
    <source>
        <dbReference type="ARBA" id="ARBA00004170"/>
    </source>
</evidence>
<evidence type="ECO:0000256" key="16">
    <source>
        <dbReference type="ARBA" id="ARBA00023288"/>
    </source>
</evidence>
<feature type="compositionally biased region" description="Gly residues" evidence="18">
    <location>
        <begin position="115"/>
        <end position="124"/>
    </location>
</feature>
<keyword evidence="14" id="KW-0472">Membrane</keyword>
<evidence type="ECO:0000313" key="22">
    <source>
        <dbReference type="Proteomes" id="UP000187013"/>
    </source>
</evidence>
<feature type="compositionally biased region" description="Polar residues" evidence="18">
    <location>
        <begin position="142"/>
        <end position="153"/>
    </location>
</feature>
<dbReference type="GO" id="GO:0061630">
    <property type="term" value="F:ubiquitin protein ligase activity"/>
    <property type="evidence" value="ECO:0007669"/>
    <property type="project" value="UniProtKB-EC"/>
</dbReference>
<dbReference type="CDD" id="cd16489">
    <property type="entry name" value="mRING-CH-C4HC2H_ZNRF"/>
    <property type="match status" value="1"/>
</dbReference>
<evidence type="ECO:0000256" key="12">
    <source>
        <dbReference type="ARBA" id="ARBA00022786"/>
    </source>
</evidence>
<proteinExistence type="predicted"/>
<dbReference type="PROSITE" id="PS50089">
    <property type="entry name" value="ZF_RING_2"/>
    <property type="match status" value="1"/>
</dbReference>
<evidence type="ECO:0000256" key="5">
    <source>
        <dbReference type="ARBA" id="ARBA00004906"/>
    </source>
</evidence>
<dbReference type="SUPFAM" id="SSF57850">
    <property type="entry name" value="RING/U-box"/>
    <property type="match status" value="1"/>
</dbReference>
<evidence type="ECO:0000256" key="3">
    <source>
        <dbReference type="ARBA" id="ARBA00004177"/>
    </source>
</evidence>
<keyword evidence="7" id="KW-0808">Transferase</keyword>
<evidence type="ECO:0000256" key="11">
    <source>
        <dbReference type="ARBA" id="ARBA00022771"/>
    </source>
</evidence>
<evidence type="ECO:0000256" key="9">
    <source>
        <dbReference type="ARBA" id="ARBA00022723"/>
    </source>
</evidence>
<dbReference type="Pfam" id="PF01363">
    <property type="entry name" value="FYVE"/>
    <property type="match status" value="1"/>
</dbReference>
<evidence type="ECO:0000256" key="8">
    <source>
        <dbReference type="ARBA" id="ARBA00022707"/>
    </source>
</evidence>
<dbReference type="InterPro" id="IPR011011">
    <property type="entry name" value="Znf_FYVE_PHD"/>
</dbReference>
<dbReference type="AlphaFoldDB" id="A0A1Q3ACG9"/>
<dbReference type="EC" id="2.3.2.27" evidence="6"/>
<dbReference type="PROSITE" id="PS50178">
    <property type="entry name" value="ZF_FYVE"/>
    <property type="match status" value="1"/>
</dbReference>
<evidence type="ECO:0000256" key="7">
    <source>
        <dbReference type="ARBA" id="ARBA00022679"/>
    </source>
</evidence>
<evidence type="ECO:0000313" key="21">
    <source>
        <dbReference type="EMBL" id="GAV53320.1"/>
    </source>
</evidence>
<evidence type="ECO:0000256" key="17">
    <source>
        <dbReference type="PROSITE-ProRule" id="PRU00175"/>
    </source>
</evidence>
<evidence type="ECO:0000256" key="15">
    <source>
        <dbReference type="ARBA" id="ARBA00023228"/>
    </source>
</evidence>
<evidence type="ECO:0000256" key="4">
    <source>
        <dbReference type="ARBA" id="ARBA00004371"/>
    </source>
</evidence>
<dbReference type="EMBL" id="BDGX01000035">
    <property type="protein sequence ID" value="GAV53320.1"/>
    <property type="molecule type" value="Genomic_DNA"/>
</dbReference>
<keyword evidence="13" id="KW-0862">Zinc</keyword>
<keyword evidence="12" id="KW-0833">Ubl conjugation pathway</keyword>
<comment type="subcellular location">
    <subcellularLocation>
        <location evidence="3">Endosome</location>
    </subcellularLocation>
    <subcellularLocation>
        <location evidence="4">Lysosome</location>
    </subcellularLocation>
    <subcellularLocation>
        <location evidence="2">Membrane</location>
        <topology evidence="2">Peripheral membrane protein</topology>
    </subcellularLocation>
</comment>
<evidence type="ECO:0000256" key="6">
    <source>
        <dbReference type="ARBA" id="ARBA00012483"/>
    </source>
</evidence>
<evidence type="ECO:0000256" key="1">
    <source>
        <dbReference type="ARBA" id="ARBA00000900"/>
    </source>
</evidence>
<dbReference type="GO" id="GO:0098588">
    <property type="term" value="C:bounding membrane of organelle"/>
    <property type="evidence" value="ECO:0007669"/>
    <property type="project" value="UniProtKB-ARBA"/>
</dbReference>
<evidence type="ECO:0000256" key="10">
    <source>
        <dbReference type="ARBA" id="ARBA00022753"/>
    </source>
</evidence>
<keyword evidence="8" id="KW-0519">Myristate</keyword>
<dbReference type="PANTHER" id="PTHR46661">
    <property type="entry name" value="E3 UBIQUITIN-PROTEIN LIGASE ZNRF1-LIKE PROTEIN"/>
    <property type="match status" value="1"/>
</dbReference>
<keyword evidence="16" id="KW-0449">Lipoprotein</keyword>
<dbReference type="Pfam" id="PF13639">
    <property type="entry name" value="zf-RING_2"/>
    <property type="match status" value="1"/>
</dbReference>
<evidence type="ECO:0000256" key="18">
    <source>
        <dbReference type="SAM" id="MobiDB-lite"/>
    </source>
</evidence>
<sequence length="293" mass="33041">MMDESSFVNNFAQWQPDQNMRNCLNCHASFSFLVRKHHCRCCGGIFCGCCTDKYARYDGSRVRVVKRSNTEEEFPPFRTCDSCYDNLLHMGLLLSPWGKRLEATGSPQIMEDGGRAGGSSGGGTYSDSPTPTYGPGEVVKNSNNTVENNSSHENTADVRRGDFDEGNSCPICNAFLGDLEDEIKAQEHVEKCIQKAEMTQQHYGLRNEIGSPTFQNRMLVYKVPPVENQDQFPECPICFEEMVPSDKVGRLECLCVFHYKCIKSWFNKKAQKTKSNDVKYIGKNCCPLHDAVF</sequence>
<dbReference type="InterPro" id="IPR001841">
    <property type="entry name" value="Znf_RING"/>
</dbReference>
<dbReference type="InterPro" id="IPR000306">
    <property type="entry name" value="Znf_FYVE"/>
</dbReference>
<keyword evidence="11 17" id="KW-0863">Zinc-finger</keyword>
<evidence type="ECO:0000256" key="14">
    <source>
        <dbReference type="ARBA" id="ARBA00023136"/>
    </source>
</evidence>
<dbReference type="OrthoDB" id="660555at2759"/>
<feature type="region of interest" description="Disordered" evidence="18">
    <location>
        <begin position="106"/>
        <end position="133"/>
    </location>
</feature>
<comment type="catalytic activity">
    <reaction evidence="1">
        <text>S-ubiquitinyl-[E2 ubiquitin-conjugating enzyme]-L-cysteine + [acceptor protein]-L-lysine = [E2 ubiquitin-conjugating enzyme]-L-cysteine + N(6)-ubiquitinyl-[acceptor protein]-L-lysine.</text>
        <dbReference type="EC" id="2.3.2.27"/>
    </reaction>
</comment>
<dbReference type="GO" id="GO:0032266">
    <property type="term" value="F:phosphatidylinositol-3-phosphate binding"/>
    <property type="evidence" value="ECO:0007669"/>
    <property type="project" value="UniProtKB-ARBA"/>
</dbReference>
<dbReference type="SMART" id="SM00184">
    <property type="entry name" value="RING"/>
    <property type="match status" value="1"/>
</dbReference>
<evidence type="ECO:0000259" key="19">
    <source>
        <dbReference type="PROSITE" id="PS50089"/>
    </source>
</evidence>
<evidence type="ECO:0000259" key="20">
    <source>
        <dbReference type="PROSITE" id="PS50178"/>
    </source>
</evidence>
<protein>
    <recommendedName>
        <fullName evidence="6">RING-type E3 ubiquitin transferase</fullName>
        <ecNumber evidence="6">2.3.2.27</ecNumber>
    </recommendedName>
</protein>
<feature type="region of interest" description="Disordered" evidence="18">
    <location>
        <begin position="142"/>
        <end position="161"/>
    </location>
</feature>
<comment type="caution">
    <text evidence="21">The sequence shown here is derived from an EMBL/GenBank/DDBJ whole genome shotgun (WGS) entry which is preliminary data.</text>
</comment>
<keyword evidence="10" id="KW-0967">Endosome</keyword>
<dbReference type="Gene3D" id="3.30.40.10">
    <property type="entry name" value="Zinc/RING finger domain, C3HC4 (zinc finger)"/>
    <property type="match status" value="2"/>
</dbReference>
<dbReference type="InterPro" id="IPR013083">
    <property type="entry name" value="Znf_RING/FYVE/PHD"/>
</dbReference>
<feature type="domain" description="FYVE-type" evidence="20">
    <location>
        <begin position="17"/>
        <end position="88"/>
    </location>
</feature>
<dbReference type="InterPro" id="IPR017455">
    <property type="entry name" value="Znf_FYVE-rel"/>
</dbReference>
<accession>A0A1Q3ACG9</accession>
<dbReference type="GO" id="GO:0070936">
    <property type="term" value="P:protein K48-linked ubiquitination"/>
    <property type="evidence" value="ECO:0007669"/>
    <property type="project" value="TreeGrafter"/>
</dbReference>
<dbReference type="SMART" id="SM00064">
    <property type="entry name" value="FYVE"/>
    <property type="match status" value="1"/>
</dbReference>
<gene>
    <name evidence="21" type="ORF">ZYGR_0AI06040</name>
</gene>
<comment type="pathway">
    <text evidence="5">Protein modification; protein ubiquitination.</text>
</comment>
<keyword evidence="9" id="KW-0479">Metal-binding</keyword>
<feature type="domain" description="RING-type" evidence="19">
    <location>
        <begin position="235"/>
        <end position="290"/>
    </location>
</feature>
<reference evidence="21 22" key="1">
    <citation type="submission" date="2016-08" db="EMBL/GenBank/DDBJ databases">
        <title>Draft genome sequence of allopolyploid Zygosaccharomyces rouxii.</title>
        <authorList>
            <person name="Watanabe J."/>
            <person name="Uehara K."/>
            <person name="Mogi Y."/>
            <person name="Tsukioka Y."/>
        </authorList>
    </citation>
    <scope>NUCLEOTIDE SEQUENCE [LARGE SCALE GENOMIC DNA]</scope>
    <source>
        <strain evidence="21 22">NBRC 110957</strain>
    </source>
</reference>
<keyword evidence="15" id="KW-0458">Lysosome</keyword>
<dbReference type="InterPro" id="IPR051878">
    <property type="entry name" value="ZNRF_ubiq-protein_ligase"/>
</dbReference>
<dbReference type="Proteomes" id="UP000187013">
    <property type="component" value="Unassembled WGS sequence"/>
</dbReference>